<accession>A0A517Z4Y9</accession>
<dbReference type="RefSeq" id="WP_145368390.1">
    <property type="nucleotide sequence ID" value="NZ_CP036275.1"/>
</dbReference>
<name>A0A517Z4Y9_9PLAN</name>
<dbReference type="InterPro" id="IPR027558">
    <property type="entry name" value="Pre_pil_HX9DG_C"/>
</dbReference>
<gene>
    <name evidence="2" type="ORF">Mal4_18270</name>
</gene>
<dbReference type="Proteomes" id="UP000320496">
    <property type="component" value="Chromosome"/>
</dbReference>
<dbReference type="OrthoDB" id="208854at2"/>
<dbReference type="InterPro" id="IPR045584">
    <property type="entry name" value="Pilin-like"/>
</dbReference>
<organism evidence="2 3">
    <name type="scientific">Maioricimonas rarisocia</name>
    <dbReference type="NCBI Taxonomy" id="2528026"/>
    <lineage>
        <taxon>Bacteria</taxon>
        <taxon>Pseudomonadati</taxon>
        <taxon>Planctomycetota</taxon>
        <taxon>Planctomycetia</taxon>
        <taxon>Planctomycetales</taxon>
        <taxon>Planctomycetaceae</taxon>
        <taxon>Maioricimonas</taxon>
    </lineage>
</organism>
<dbReference type="AlphaFoldDB" id="A0A517Z4Y9"/>
<feature type="domain" description="DUF1559" evidence="1">
    <location>
        <begin position="620"/>
        <end position="832"/>
    </location>
</feature>
<dbReference type="Pfam" id="PF07596">
    <property type="entry name" value="SBP_bac_10"/>
    <property type="match status" value="1"/>
</dbReference>
<proteinExistence type="predicted"/>
<evidence type="ECO:0000259" key="1">
    <source>
        <dbReference type="Pfam" id="PF07596"/>
    </source>
</evidence>
<dbReference type="Gene3D" id="3.30.700.10">
    <property type="entry name" value="Glycoprotein, Type 4 Pilin"/>
    <property type="match status" value="1"/>
</dbReference>
<keyword evidence="3" id="KW-1185">Reference proteome</keyword>
<evidence type="ECO:0000313" key="3">
    <source>
        <dbReference type="Proteomes" id="UP000320496"/>
    </source>
</evidence>
<reference evidence="2 3" key="1">
    <citation type="submission" date="2019-02" db="EMBL/GenBank/DDBJ databases">
        <title>Deep-cultivation of Planctomycetes and their phenomic and genomic characterization uncovers novel biology.</title>
        <authorList>
            <person name="Wiegand S."/>
            <person name="Jogler M."/>
            <person name="Boedeker C."/>
            <person name="Pinto D."/>
            <person name="Vollmers J."/>
            <person name="Rivas-Marin E."/>
            <person name="Kohn T."/>
            <person name="Peeters S.H."/>
            <person name="Heuer A."/>
            <person name="Rast P."/>
            <person name="Oberbeckmann S."/>
            <person name="Bunk B."/>
            <person name="Jeske O."/>
            <person name="Meyerdierks A."/>
            <person name="Storesund J.E."/>
            <person name="Kallscheuer N."/>
            <person name="Luecker S."/>
            <person name="Lage O.M."/>
            <person name="Pohl T."/>
            <person name="Merkel B.J."/>
            <person name="Hornburger P."/>
            <person name="Mueller R.-W."/>
            <person name="Bruemmer F."/>
            <person name="Labrenz M."/>
            <person name="Spormann A.M."/>
            <person name="Op den Camp H."/>
            <person name="Overmann J."/>
            <person name="Amann R."/>
            <person name="Jetten M.S.M."/>
            <person name="Mascher T."/>
            <person name="Medema M.H."/>
            <person name="Devos D.P."/>
            <person name="Kaster A.-K."/>
            <person name="Ovreas L."/>
            <person name="Rohde M."/>
            <person name="Galperin M.Y."/>
            <person name="Jogler C."/>
        </authorList>
    </citation>
    <scope>NUCLEOTIDE SEQUENCE [LARGE SCALE GENOMIC DNA]</scope>
    <source>
        <strain evidence="2 3">Mal4</strain>
    </source>
</reference>
<dbReference type="KEGG" id="mri:Mal4_18270"/>
<dbReference type="InterPro" id="IPR011453">
    <property type="entry name" value="DUF1559"/>
</dbReference>
<protein>
    <recommendedName>
        <fullName evidence="1">DUF1559 domain-containing protein</fullName>
    </recommendedName>
</protein>
<dbReference type="PANTHER" id="PTHR30093:SF2">
    <property type="entry name" value="TYPE II SECRETION SYSTEM PROTEIN H"/>
    <property type="match status" value="1"/>
</dbReference>
<sequence>MSPQQAKIAWGTLLASVMVFCVALSVGRTQSQDRADASSGSPAVETLLPADAIIYVGWDGTDAHQGAWHATAAYESLYESGLSDVMKKLVVFLINQGGINSRDVVPLLDQISTKGLSMAVSIPEQGPPLPQAVVVVHEGKQFGDFLTRFIERAGRGELEVQRREVSGRQVTSFMLPPGGPPVEFGWWAEGNHLVIAGGINIVESTIAIADGDSPNITTHSLWKQAREAEFEVSLASWIDFAAVRARFGEFPIPHPDPNVQMLTINRVLQALGMENLGPLVYHSGYQGRALMSEMFLDAPAPRTGLLALWDRQPMSIDDLPPMPANTPGFYARNLDWSELYSSLYSMMQDVATLGPPDAADQLDAMYDQIPAVLGIDLEEDLFEPLGDVVCIYGDQAQGFFGFGAVLAIKVDDPAKLKGTISNLMLRLAATAGPEILVRSVSKHGREITVLQSAEVPVAPSLVVDDDWLVIGLTSQAVESFLLRKDGRLPRWEATGEYQEALAQMPDQFTGLTVTDPRETVKSLLGFAPMMMTFMQFGMNQASRFGQPAPGMPFLADEIPPTELVTGPLFPNVAVCSVDDDGIRWSARTSIPSIPFATSLGGGSSVAVTGTLVALLLPAVQQARTAARRSQSRNNMKQIGLAMHNYHDTFKHFPPGAHPNDDLEVEERLSWLADILPFIEQAALYEQTDFDKAWDANGNAIVAGTVIPAYINPQHPGPHVTEDGRAVTHYVGMAGVGEDGPTLPAGHPRAGVFAYDRATRFRDITDGTSNTIAVSEASGITGPWSRAGKSTIRPLTEQPYVNGPDGLGKAFRGGMNVLMCDGSVRFVSENIDPTVMENLVKMADGNVLGDF</sequence>
<dbReference type="PANTHER" id="PTHR30093">
    <property type="entry name" value="GENERAL SECRETION PATHWAY PROTEIN G"/>
    <property type="match status" value="1"/>
</dbReference>
<evidence type="ECO:0000313" key="2">
    <source>
        <dbReference type="EMBL" id="QDU37513.1"/>
    </source>
</evidence>
<dbReference type="NCBIfam" id="TIGR04294">
    <property type="entry name" value="pre_pil_HX9DG"/>
    <property type="match status" value="1"/>
</dbReference>
<dbReference type="SUPFAM" id="SSF54523">
    <property type="entry name" value="Pili subunits"/>
    <property type="match status" value="1"/>
</dbReference>
<dbReference type="EMBL" id="CP036275">
    <property type="protein sequence ID" value="QDU37513.1"/>
    <property type="molecule type" value="Genomic_DNA"/>
</dbReference>